<keyword evidence="2" id="KW-1185">Reference proteome</keyword>
<name>A0A8J5RD93_ZIZPA</name>
<reference evidence="1" key="2">
    <citation type="submission" date="2021-02" db="EMBL/GenBank/DDBJ databases">
        <authorList>
            <person name="Kimball J.A."/>
            <person name="Haas M.W."/>
            <person name="Macchietto M."/>
            <person name="Kono T."/>
            <person name="Duquette J."/>
            <person name="Shao M."/>
        </authorList>
    </citation>
    <scope>NUCLEOTIDE SEQUENCE</scope>
    <source>
        <tissue evidence="1">Fresh leaf tissue</tissue>
    </source>
</reference>
<dbReference type="Proteomes" id="UP000729402">
    <property type="component" value="Unassembled WGS sequence"/>
</dbReference>
<accession>A0A8J5RD93</accession>
<organism evidence="1 2">
    <name type="scientific">Zizania palustris</name>
    <name type="common">Northern wild rice</name>
    <dbReference type="NCBI Taxonomy" id="103762"/>
    <lineage>
        <taxon>Eukaryota</taxon>
        <taxon>Viridiplantae</taxon>
        <taxon>Streptophyta</taxon>
        <taxon>Embryophyta</taxon>
        <taxon>Tracheophyta</taxon>
        <taxon>Spermatophyta</taxon>
        <taxon>Magnoliopsida</taxon>
        <taxon>Liliopsida</taxon>
        <taxon>Poales</taxon>
        <taxon>Poaceae</taxon>
        <taxon>BOP clade</taxon>
        <taxon>Oryzoideae</taxon>
        <taxon>Oryzeae</taxon>
        <taxon>Zizaniinae</taxon>
        <taxon>Zizania</taxon>
    </lineage>
</organism>
<protein>
    <submittedName>
        <fullName evidence="1">Uncharacterized protein</fullName>
    </submittedName>
</protein>
<evidence type="ECO:0000313" key="2">
    <source>
        <dbReference type="Proteomes" id="UP000729402"/>
    </source>
</evidence>
<comment type="caution">
    <text evidence="1">The sequence shown here is derived from an EMBL/GenBank/DDBJ whole genome shotgun (WGS) entry which is preliminary data.</text>
</comment>
<dbReference type="EMBL" id="JAAALK010000701">
    <property type="protein sequence ID" value="KAG8044407.1"/>
    <property type="molecule type" value="Genomic_DNA"/>
</dbReference>
<dbReference type="AlphaFoldDB" id="A0A8J5RD93"/>
<reference evidence="1" key="1">
    <citation type="journal article" date="2021" name="bioRxiv">
        <title>Whole Genome Assembly and Annotation of Northern Wild Rice, Zizania palustris L., Supports a Whole Genome Duplication in the Zizania Genus.</title>
        <authorList>
            <person name="Haas M."/>
            <person name="Kono T."/>
            <person name="Macchietto M."/>
            <person name="Millas R."/>
            <person name="McGilp L."/>
            <person name="Shao M."/>
            <person name="Duquette J."/>
            <person name="Hirsch C.N."/>
            <person name="Kimball J."/>
        </authorList>
    </citation>
    <scope>NUCLEOTIDE SEQUENCE</scope>
    <source>
        <tissue evidence="1">Fresh leaf tissue</tissue>
    </source>
</reference>
<evidence type="ECO:0000313" key="1">
    <source>
        <dbReference type="EMBL" id="KAG8044407.1"/>
    </source>
</evidence>
<sequence>MNLSGEGRGLVVEVNQIGGDAEGWLTVVEMNWSGGGLPIILIHGRFDLGRAGELTIEANRIGGGGGLTLEVNRIDGGLLLMVSLWGGGLTDVEMNRIGGDAEGWLAVVEMNWSGGGLPIILVHGRFDLGRGGELTIEANRIGGGGGLTLEVNRIDGGGEGLTDVEKGVAGFELIFRYLRCVVRRSFTVIRNYSGCSSSEVGDPLVYPHLMAPFDDGVNMRAGLVIGALEVMEGSAVPPNKVFMCAPLDMQKGGYGDCNEGSACVKIQSGFNLYRTNDPRFEKDYGANLHPHLIFTCSPAIGSACDNLLQPHYCLISDICRVVIEALLGLGFIHDTIGKIMDFYLDFLVCNFKF</sequence>
<proteinExistence type="predicted"/>
<gene>
    <name evidence="1" type="ORF">GUJ93_ZPchr0054g2849</name>
</gene>